<sequence>MTSPGLHVANPDGFWLDDLAVGMRFHSPVVLLREEDIIAFAEQFDPQTFHLSVTAARDSFFAGLAASGWHTAALSMKLLAQALPLATGIIGKGVEIEWPSPTRPNDELGVVARIDTITPSKSRPGRGSITVGYQTLNQNGDIRQRARITLIGWRRDVGAQAAAPGAESGEKAIKRGESR</sequence>
<dbReference type="AlphaFoldDB" id="A0A0F0LT59"/>
<dbReference type="InterPro" id="IPR029069">
    <property type="entry name" value="HotDog_dom_sf"/>
</dbReference>
<dbReference type="RefSeq" id="WP_048809056.1">
    <property type="nucleotide sequence ID" value="NZ_JYIY01000074.1"/>
</dbReference>
<feature type="compositionally biased region" description="Basic and acidic residues" evidence="2">
    <location>
        <begin position="168"/>
        <end position="179"/>
    </location>
</feature>
<comment type="similarity">
    <text evidence="1">Belongs to the enoyl-CoA hydratase/isomerase family.</text>
</comment>
<proteinExistence type="inferred from homology"/>
<dbReference type="EMBL" id="JYIY01000074">
    <property type="protein sequence ID" value="KJL36437.1"/>
    <property type="molecule type" value="Genomic_DNA"/>
</dbReference>
<dbReference type="OrthoDB" id="9801735at2"/>
<evidence type="ECO:0000313" key="5">
    <source>
        <dbReference type="Proteomes" id="UP000033451"/>
    </source>
</evidence>
<keyword evidence="5" id="KW-1185">Reference proteome</keyword>
<comment type="caution">
    <text evidence="4">The sequence shown here is derived from an EMBL/GenBank/DDBJ whole genome shotgun (WGS) entry which is preliminary data.</text>
</comment>
<dbReference type="SUPFAM" id="SSF54637">
    <property type="entry name" value="Thioesterase/thiol ester dehydrase-isomerase"/>
    <property type="match status" value="1"/>
</dbReference>
<evidence type="ECO:0000256" key="1">
    <source>
        <dbReference type="ARBA" id="ARBA00005254"/>
    </source>
</evidence>
<gene>
    <name evidence="4" type="ORF">RR49_01773</name>
</gene>
<evidence type="ECO:0000259" key="3">
    <source>
        <dbReference type="Pfam" id="PF01575"/>
    </source>
</evidence>
<feature type="domain" description="MaoC-like" evidence="3">
    <location>
        <begin position="30"/>
        <end position="114"/>
    </location>
</feature>
<dbReference type="STRING" id="400772.RR49_01773"/>
<reference evidence="4 5" key="1">
    <citation type="submission" date="2015-02" db="EMBL/GenBank/DDBJ databases">
        <title>Draft genome sequences of ten Microbacterium spp. with emphasis on heavy metal contaminated environments.</title>
        <authorList>
            <person name="Corretto E."/>
        </authorList>
    </citation>
    <scope>NUCLEOTIDE SEQUENCE [LARGE SCALE GENOMIC DNA]</scope>
    <source>
        <strain evidence="4 5">DSM 18659</strain>
    </source>
</reference>
<organism evidence="4 5">
    <name type="scientific">Microbacterium ginsengisoli</name>
    <dbReference type="NCBI Taxonomy" id="400772"/>
    <lineage>
        <taxon>Bacteria</taxon>
        <taxon>Bacillati</taxon>
        <taxon>Actinomycetota</taxon>
        <taxon>Actinomycetes</taxon>
        <taxon>Micrococcales</taxon>
        <taxon>Microbacteriaceae</taxon>
        <taxon>Microbacterium</taxon>
    </lineage>
</organism>
<evidence type="ECO:0000313" key="4">
    <source>
        <dbReference type="EMBL" id="KJL36437.1"/>
    </source>
</evidence>
<name>A0A0F0LT59_9MICO</name>
<protein>
    <submittedName>
        <fullName evidence="4">MaoC like domain protein</fullName>
    </submittedName>
</protein>
<dbReference type="Pfam" id="PF01575">
    <property type="entry name" value="MaoC_dehydratas"/>
    <property type="match status" value="1"/>
</dbReference>
<feature type="region of interest" description="Disordered" evidence="2">
    <location>
        <begin position="158"/>
        <end position="179"/>
    </location>
</feature>
<dbReference type="PATRIC" id="fig|400772.4.peg.1792"/>
<dbReference type="Gene3D" id="3.10.129.10">
    <property type="entry name" value="Hotdog Thioesterase"/>
    <property type="match status" value="1"/>
</dbReference>
<accession>A0A0F0LT59</accession>
<dbReference type="InterPro" id="IPR002539">
    <property type="entry name" value="MaoC-like_dom"/>
</dbReference>
<dbReference type="Proteomes" id="UP000033451">
    <property type="component" value="Unassembled WGS sequence"/>
</dbReference>
<evidence type="ECO:0000256" key="2">
    <source>
        <dbReference type="SAM" id="MobiDB-lite"/>
    </source>
</evidence>